<name>A0ABM5EU58_9SAUR</name>
<gene>
    <name evidence="14" type="primary">LOC110076288</name>
</gene>
<evidence type="ECO:0000256" key="1">
    <source>
        <dbReference type="ARBA" id="ARBA00004370"/>
    </source>
</evidence>
<evidence type="ECO:0000256" key="10">
    <source>
        <dbReference type="SAM" id="SignalP"/>
    </source>
</evidence>
<dbReference type="GeneID" id="110076288"/>
<evidence type="ECO:0000313" key="14">
    <source>
        <dbReference type="RefSeq" id="XP_072836689.1"/>
    </source>
</evidence>
<organism evidence="13 14">
    <name type="scientific">Pogona vitticeps</name>
    <name type="common">central bearded dragon</name>
    <dbReference type="NCBI Taxonomy" id="103695"/>
    <lineage>
        <taxon>Eukaryota</taxon>
        <taxon>Metazoa</taxon>
        <taxon>Chordata</taxon>
        <taxon>Craniata</taxon>
        <taxon>Vertebrata</taxon>
        <taxon>Euteleostomi</taxon>
        <taxon>Lepidosauria</taxon>
        <taxon>Squamata</taxon>
        <taxon>Bifurcata</taxon>
        <taxon>Unidentata</taxon>
        <taxon>Episquamata</taxon>
        <taxon>Toxicofera</taxon>
        <taxon>Iguania</taxon>
        <taxon>Acrodonta</taxon>
        <taxon>Agamidae</taxon>
        <taxon>Amphibolurinae</taxon>
        <taxon>Pogona</taxon>
    </lineage>
</organism>
<dbReference type="InterPro" id="IPR036392">
    <property type="entry name" value="PLAT/LH2_dom_sf"/>
</dbReference>
<dbReference type="InterPro" id="IPR016187">
    <property type="entry name" value="CTDL_fold"/>
</dbReference>
<dbReference type="RefSeq" id="XP_072836689.1">
    <property type="nucleotide sequence ID" value="XM_072980588.1"/>
</dbReference>
<dbReference type="Gene3D" id="2.60.60.20">
    <property type="entry name" value="PLAT/LH2 domain"/>
    <property type="match status" value="1"/>
</dbReference>
<dbReference type="Gene3D" id="2.60.220.50">
    <property type="match status" value="1"/>
</dbReference>
<dbReference type="Pfam" id="PF01825">
    <property type="entry name" value="GPS"/>
    <property type="match status" value="1"/>
</dbReference>
<evidence type="ECO:0000256" key="4">
    <source>
        <dbReference type="ARBA" id="ARBA00022989"/>
    </source>
</evidence>
<feature type="domain" description="PLAT" evidence="11">
    <location>
        <begin position="649"/>
        <end position="756"/>
    </location>
</feature>
<evidence type="ECO:0000259" key="12">
    <source>
        <dbReference type="PROSITE" id="PS50221"/>
    </source>
</evidence>
<dbReference type="InterPro" id="IPR051223">
    <property type="entry name" value="Polycystin"/>
</dbReference>
<dbReference type="SMART" id="SM00303">
    <property type="entry name" value="GPS"/>
    <property type="match status" value="1"/>
</dbReference>
<feature type="transmembrane region" description="Helical" evidence="9">
    <location>
        <begin position="802"/>
        <end position="821"/>
    </location>
</feature>
<dbReference type="PANTHER" id="PTHR10877:SF197">
    <property type="entry name" value="POLYCYSTIC KIDNEY DISEASE PROTEIN 1-LIKE 2"/>
    <property type="match status" value="1"/>
</dbReference>
<feature type="domain" description="GAIN-B" evidence="12">
    <location>
        <begin position="441"/>
        <end position="590"/>
    </location>
</feature>
<evidence type="ECO:0000259" key="11">
    <source>
        <dbReference type="PROSITE" id="PS50095"/>
    </source>
</evidence>
<dbReference type="InterPro" id="IPR057244">
    <property type="entry name" value="GAIN_B"/>
</dbReference>
<evidence type="ECO:0000256" key="5">
    <source>
        <dbReference type="ARBA" id="ARBA00023136"/>
    </source>
</evidence>
<dbReference type="PROSITE" id="PS50095">
    <property type="entry name" value="PLAT"/>
    <property type="match status" value="1"/>
</dbReference>
<feature type="chain" id="PRO_5045121643" evidence="10">
    <location>
        <begin position="24"/>
        <end position="1115"/>
    </location>
</feature>
<evidence type="ECO:0000256" key="9">
    <source>
        <dbReference type="SAM" id="Phobius"/>
    </source>
</evidence>
<feature type="transmembrane region" description="Helical" evidence="9">
    <location>
        <begin position="1023"/>
        <end position="1049"/>
    </location>
</feature>
<dbReference type="InterPro" id="IPR046338">
    <property type="entry name" value="GAIN_dom_sf"/>
</dbReference>
<dbReference type="SUPFAM" id="SSF56436">
    <property type="entry name" value="C-type lectin-like"/>
    <property type="match status" value="1"/>
</dbReference>
<keyword evidence="13" id="KW-1185">Reference proteome</keyword>
<evidence type="ECO:0000256" key="7">
    <source>
        <dbReference type="PROSITE-ProRule" id="PRU00152"/>
    </source>
</evidence>
<reference evidence="14" key="1">
    <citation type="submission" date="2025-08" db="UniProtKB">
        <authorList>
            <consortium name="RefSeq"/>
        </authorList>
    </citation>
    <scope>IDENTIFICATION</scope>
</reference>
<evidence type="ECO:0000256" key="3">
    <source>
        <dbReference type="ARBA" id="ARBA00022692"/>
    </source>
</evidence>
<evidence type="ECO:0000256" key="2">
    <source>
        <dbReference type="ARBA" id="ARBA00007200"/>
    </source>
</evidence>
<dbReference type="PROSITE" id="PS50221">
    <property type="entry name" value="GAIN_B"/>
    <property type="match status" value="1"/>
</dbReference>
<dbReference type="InterPro" id="IPR001024">
    <property type="entry name" value="PLAT/LH2_dom"/>
</dbReference>
<keyword evidence="6" id="KW-1015">Disulfide bond</keyword>
<dbReference type="SUPFAM" id="SSF49723">
    <property type="entry name" value="Lipase/lipooxygenase domain (PLAT/LH2 domain)"/>
    <property type="match status" value="1"/>
</dbReference>
<keyword evidence="5 9" id="KW-0472">Membrane</keyword>
<evidence type="ECO:0000256" key="6">
    <source>
        <dbReference type="ARBA" id="ARBA00023157"/>
    </source>
</evidence>
<protein>
    <submittedName>
        <fullName evidence="14">Polycystin-1-like protein 2 isoform X1</fullName>
    </submittedName>
</protein>
<feature type="region of interest" description="Disordered" evidence="8">
    <location>
        <begin position="1094"/>
        <end position="1115"/>
    </location>
</feature>
<keyword evidence="3 9" id="KW-0812">Transmembrane</keyword>
<feature type="transmembrane region" description="Helical" evidence="9">
    <location>
        <begin position="606"/>
        <end position="627"/>
    </location>
</feature>
<proteinExistence type="inferred from homology"/>
<dbReference type="InterPro" id="IPR000203">
    <property type="entry name" value="GPS"/>
</dbReference>
<feature type="signal peptide" evidence="10">
    <location>
        <begin position="1"/>
        <end position="23"/>
    </location>
</feature>
<comment type="subcellular location">
    <subcellularLocation>
        <location evidence="1">Membrane</location>
    </subcellularLocation>
</comment>
<feature type="region of interest" description="Disordered" evidence="8">
    <location>
        <begin position="158"/>
        <end position="181"/>
    </location>
</feature>
<comment type="similarity">
    <text evidence="2">Belongs to the polycystin family.</text>
</comment>
<feature type="transmembrane region" description="Helical" evidence="9">
    <location>
        <begin position="841"/>
        <end position="862"/>
    </location>
</feature>
<dbReference type="Proteomes" id="UP001652642">
    <property type="component" value="Chromosome 10"/>
</dbReference>
<keyword evidence="4 9" id="KW-1133">Transmembrane helix</keyword>
<accession>A0ABM5EU58</accession>
<evidence type="ECO:0000256" key="8">
    <source>
        <dbReference type="SAM" id="MobiDB-lite"/>
    </source>
</evidence>
<comment type="caution">
    <text evidence="7">Lacks conserved residue(s) required for the propagation of feature annotation.</text>
</comment>
<sequence length="1115" mass="123483">MAWKLPIPASLALLLGTLGRMAGSVPRAPGAVPERPRGMCYHLVREKMPYGRAWVACGRWGSRLAHVHWAATREALRTELAGAPSWWVAAEDPLGTGIRPWPKESHHPRGLPACAFLSRRGMLQRGLGTVCLERHPVICEFGPGQGAECPLRRARSPTVRAGKTPETHQESPSRGSLVRGRRRTQRLRRFLGHEEEEPYPEMTAIWEALQSVQPKNWQQELVHRLSLPVQEDDGFGSASKMDEEMRLFQAVSEHLLQRDARASPHWPLLSILALRGCSRLLQASLGRCSPGPARNIQQQQQQEAALARSVMQILHRLEKAMWQDKEGILESALISISAHRFISSDLGNATLSFPGHPKAARVILPGPSALEAFLPPGTLIRVQLASFLGSPFSSSSSGQKEVTGAVAELDLLAGETEIFVSNLSDPVQVFLPQTAPALLAPAFHVSLGEALLLTVNVTWTEGSLMLHAQPEPRQPWGLFRLSQHRLEAVEPSLVEDQGGHTWLVGPASLPVRDGASRFLLVPLNLSVGAPLALRLGAYGVRCVSWHPDSGQWSEEGCAVGPLSRWGEIHCLCSHLSFYGSALWVMPVQVDVVRTAEYFALLGENPIMLILMGVLYAFFLGTAAWARWMDMRTQPQIRPVLLDDDPCAQYGYLLCISPPGPPGHDSDSCRVCLWLQGSSGTSKPRSLPPSGTLFLLREPCPLGELQSIWLWQESPVPPRYVTQVTVQDLQERGRFHFPCHAWLTRGEDGLCAPQHFLAAPRDPTFWTIFWQRVLCGFRDEHSVLLVLRPPPHTAFTRVQRISCFWCLLLCSSLISLMFWETADESPPLLSVGSYFSFAWKDVAVSAESALIAFPINFLLVFLFQNTKPRRSEGALRTVARPDAPADPRSLDAAVLENLRSAVETFSRARTLPGSFALQCSLTPSLDLEGLLHLLARMILPGPEGEADSAGTEPSPDASHESYSKRYVLRKLQQVARLLEEQEAGPASARHAQALEQVRALAGTLDTHLPPVPQAHKKRRWSLPWWSVFVGWALLVSLSAVSTFFVLLYGFHYGRESIERWLVSTAISLCQNLFVLQPLKVVIFALFFALALKKPEEEEDDDEMSLEFPIEGPGSLQ</sequence>
<keyword evidence="10" id="KW-0732">Signal</keyword>
<feature type="transmembrane region" description="Helical" evidence="9">
    <location>
        <begin position="1069"/>
        <end position="1090"/>
    </location>
</feature>
<dbReference type="PANTHER" id="PTHR10877">
    <property type="entry name" value="POLYCYSTIN FAMILY MEMBER"/>
    <property type="match status" value="1"/>
</dbReference>
<evidence type="ECO:0000313" key="13">
    <source>
        <dbReference type="Proteomes" id="UP001652642"/>
    </source>
</evidence>